<comment type="cofactor">
    <cofactor evidence="6">
        <name>Fe(2+)</name>
        <dbReference type="ChEBI" id="CHEBI:29033"/>
    </cofactor>
    <text evidence="6">Binds 1 Fe(2+) ion per subunit.</text>
</comment>
<dbReference type="Proteomes" id="UP001205105">
    <property type="component" value="Unassembled WGS sequence"/>
</dbReference>
<accession>A0AAD5DXM8</accession>
<name>A0AAD5DXM8_9CHLO</name>
<feature type="domain" description="Fe2OG dioxygenase" evidence="8">
    <location>
        <begin position="299"/>
        <end position="438"/>
    </location>
</feature>
<feature type="compositionally biased region" description="Low complexity" evidence="7">
    <location>
        <begin position="145"/>
        <end position="155"/>
    </location>
</feature>
<keyword evidence="5 6" id="KW-0408">Iron</keyword>
<evidence type="ECO:0000256" key="1">
    <source>
        <dbReference type="ARBA" id="ARBA00007879"/>
    </source>
</evidence>
<feature type="binding site" evidence="6">
    <location>
        <position position="319"/>
    </location>
    <ligand>
        <name>Fe cation</name>
        <dbReference type="ChEBI" id="CHEBI:24875"/>
        <note>catalytic</note>
    </ligand>
</feature>
<dbReference type="GO" id="GO:0005737">
    <property type="term" value="C:cytoplasm"/>
    <property type="evidence" value="ECO:0007669"/>
    <property type="project" value="TreeGrafter"/>
</dbReference>
<dbReference type="SUPFAM" id="SSF51197">
    <property type="entry name" value="Clavaminate synthase-like"/>
    <property type="match status" value="1"/>
</dbReference>
<dbReference type="GO" id="GO:0035516">
    <property type="term" value="F:broad specificity oxidative DNA demethylase activity"/>
    <property type="evidence" value="ECO:0007669"/>
    <property type="project" value="TreeGrafter"/>
</dbReference>
<dbReference type="PANTHER" id="PTHR16557:SF11">
    <property type="entry name" value="ALPHA-KETOGLUTARATE-DEPENDENT DIOXYGENASE ALKB"/>
    <property type="match status" value="1"/>
</dbReference>
<comment type="similarity">
    <text evidence="1">Belongs to the alkB family.</text>
</comment>
<dbReference type="Pfam" id="PF13532">
    <property type="entry name" value="2OG-FeII_Oxy_2"/>
    <property type="match status" value="1"/>
</dbReference>
<evidence type="ECO:0000256" key="6">
    <source>
        <dbReference type="PIRSR" id="PIRSR604574-2"/>
    </source>
</evidence>
<evidence type="ECO:0000256" key="5">
    <source>
        <dbReference type="ARBA" id="ARBA00023004"/>
    </source>
</evidence>
<dbReference type="InterPro" id="IPR005123">
    <property type="entry name" value="Oxoglu/Fe-dep_dioxygenase_dom"/>
</dbReference>
<evidence type="ECO:0000256" key="7">
    <source>
        <dbReference type="SAM" id="MobiDB-lite"/>
    </source>
</evidence>
<evidence type="ECO:0000313" key="9">
    <source>
        <dbReference type="EMBL" id="KAI7844269.1"/>
    </source>
</evidence>
<feature type="binding site" evidence="6">
    <location>
        <position position="373"/>
    </location>
    <ligand>
        <name>Fe cation</name>
        <dbReference type="ChEBI" id="CHEBI:24875"/>
        <note>catalytic</note>
    </ligand>
</feature>
<organism evidence="9 10">
    <name type="scientific">Chlorella ohadii</name>
    <dbReference type="NCBI Taxonomy" id="2649997"/>
    <lineage>
        <taxon>Eukaryota</taxon>
        <taxon>Viridiplantae</taxon>
        <taxon>Chlorophyta</taxon>
        <taxon>core chlorophytes</taxon>
        <taxon>Trebouxiophyceae</taxon>
        <taxon>Chlorellales</taxon>
        <taxon>Chlorellaceae</taxon>
        <taxon>Chlorella clade</taxon>
        <taxon>Chlorella</taxon>
    </lineage>
</organism>
<reference evidence="9" key="1">
    <citation type="submission" date="2020-11" db="EMBL/GenBank/DDBJ databases">
        <title>Chlorella ohadii genome sequencing and assembly.</title>
        <authorList>
            <person name="Murik O."/>
            <person name="Treves H."/>
            <person name="Kedem I."/>
            <person name="Shotland Y."/>
            <person name="Kaplan A."/>
        </authorList>
    </citation>
    <scope>NUCLEOTIDE SEQUENCE</scope>
    <source>
        <strain evidence="9">1</strain>
    </source>
</reference>
<comment type="caution">
    <text evidence="9">The sequence shown here is derived from an EMBL/GenBank/DDBJ whole genome shotgun (WGS) entry which is preliminary data.</text>
</comment>
<sequence>MPGAVTPCRRTQQAAAAAAAWHAEAAKPPSVDLRGRRKDEFAVRPLDLTDVVTLEGEDCPGVTRLGLPGLPGLPPTATAFAFAAHPGLLLVRGALAPEQQRQLVVAALTRFNEPPNHTTHIRAYPAGLPGIWAAAQAGLCLQQPAGGAAPAAADGSSGGGGKESSSGSSGADDASSSDVGSIWGAGGSGPTAVSLLRKLRWATLGPPYDWTRRLYLRDAPHMPLPPELRQLAVALAGTADQLLLRGCGGGASTACNATNCAAVGEEAQQQQQNEQQQQNQQQQNEQQQCGCQRPAAPYSPDAALVNYYYEGDTLNGHIDDAERCLHQPLVSLSLGCPAIFLMGADSKDVPPTALLLHSGDAVVLSGPARRCYHGVPRILTDHPLAEALCCGSACSTTGADSTACSKHEDGGGCGDLAFAPFARHMQRCRINISIRDVN</sequence>
<evidence type="ECO:0000256" key="3">
    <source>
        <dbReference type="ARBA" id="ARBA00022964"/>
    </source>
</evidence>
<keyword evidence="4" id="KW-0560">Oxidoreductase</keyword>
<dbReference type="InterPro" id="IPR037151">
    <property type="entry name" value="AlkB-like_sf"/>
</dbReference>
<dbReference type="AlphaFoldDB" id="A0AAD5DXM8"/>
<proteinExistence type="inferred from homology"/>
<evidence type="ECO:0000256" key="2">
    <source>
        <dbReference type="ARBA" id="ARBA00022723"/>
    </source>
</evidence>
<protein>
    <recommendedName>
        <fullName evidence="8">Fe2OG dioxygenase domain-containing protein</fullName>
    </recommendedName>
</protein>
<dbReference type="InterPro" id="IPR027450">
    <property type="entry name" value="AlkB-like"/>
</dbReference>
<feature type="compositionally biased region" description="Low complexity" evidence="7">
    <location>
        <begin position="163"/>
        <end position="181"/>
    </location>
</feature>
<keyword evidence="10" id="KW-1185">Reference proteome</keyword>
<evidence type="ECO:0000256" key="4">
    <source>
        <dbReference type="ARBA" id="ARBA00023002"/>
    </source>
</evidence>
<feature type="binding site" evidence="6">
    <location>
        <position position="317"/>
    </location>
    <ligand>
        <name>Fe cation</name>
        <dbReference type="ChEBI" id="CHEBI:24875"/>
        <note>catalytic</note>
    </ligand>
</feature>
<keyword evidence="3" id="KW-0223">Dioxygenase</keyword>
<gene>
    <name evidence="9" type="ORF">COHA_002067</name>
</gene>
<dbReference type="GO" id="GO:0035513">
    <property type="term" value="P:oxidative RNA demethylation"/>
    <property type="evidence" value="ECO:0007669"/>
    <property type="project" value="TreeGrafter"/>
</dbReference>
<feature type="region of interest" description="Disordered" evidence="7">
    <location>
        <begin position="145"/>
        <end position="183"/>
    </location>
</feature>
<dbReference type="PANTHER" id="PTHR16557">
    <property type="entry name" value="ALKYLATED DNA REPAIR PROTEIN ALKB-RELATED"/>
    <property type="match status" value="1"/>
</dbReference>
<evidence type="ECO:0000313" key="10">
    <source>
        <dbReference type="Proteomes" id="UP001205105"/>
    </source>
</evidence>
<dbReference type="EMBL" id="JADXDR010000032">
    <property type="protein sequence ID" value="KAI7844269.1"/>
    <property type="molecule type" value="Genomic_DNA"/>
</dbReference>
<dbReference type="GO" id="GO:0035515">
    <property type="term" value="F:oxidative RNA demethylase activity"/>
    <property type="evidence" value="ECO:0007669"/>
    <property type="project" value="TreeGrafter"/>
</dbReference>
<dbReference type="GO" id="GO:0008198">
    <property type="term" value="F:ferrous iron binding"/>
    <property type="evidence" value="ECO:0007669"/>
    <property type="project" value="TreeGrafter"/>
</dbReference>
<evidence type="ECO:0000259" key="8">
    <source>
        <dbReference type="PROSITE" id="PS51471"/>
    </source>
</evidence>
<keyword evidence="2 6" id="KW-0479">Metal-binding</keyword>
<dbReference type="InterPro" id="IPR004574">
    <property type="entry name" value="Alkb"/>
</dbReference>
<dbReference type="Gene3D" id="2.60.120.590">
    <property type="entry name" value="Alpha-ketoglutarate-dependent dioxygenase AlkB-like"/>
    <property type="match status" value="1"/>
</dbReference>
<dbReference type="PROSITE" id="PS51471">
    <property type="entry name" value="FE2OG_OXY"/>
    <property type="match status" value="1"/>
</dbReference>